<gene>
    <name evidence="1" type="ORF">BDM02DRAFT_3186460</name>
</gene>
<evidence type="ECO:0000313" key="1">
    <source>
        <dbReference type="EMBL" id="KAF9649295.1"/>
    </source>
</evidence>
<name>A0ACB6ZHL9_THEGA</name>
<comment type="caution">
    <text evidence="1">The sequence shown here is derived from an EMBL/GenBank/DDBJ whole genome shotgun (WGS) entry which is preliminary data.</text>
</comment>
<dbReference type="Proteomes" id="UP000886501">
    <property type="component" value="Unassembled WGS sequence"/>
</dbReference>
<evidence type="ECO:0000313" key="2">
    <source>
        <dbReference type="Proteomes" id="UP000886501"/>
    </source>
</evidence>
<sequence length="727" mass="79877">MANKIKQQSTEELDRIAKVSMNIRQAIRKMIPAGPEQFFTLMVPGKVINFDDFVDHNAETRITPASSIQLAEARLCDDMPTLSSIQLGPSGRSVSRSYEAALNQLTAVGTTHGIDDKTKPTPAEKRYQKAKEWLAEEVPNFTGMTRVDVYREKSDKYADAIERAAKAYDDALERIKKNPKAKHPTTATTRDEYSQWVNKNHKKLDNMIQAAWMDLVTNGNKDEVESKFAIVDVQSAMAAVEGSKATMRKATVTELDGSVEYQKVQLDPSNWAALAKNKALAPPTGETVASLTWKIARLEKTNVVLEGISRNHEILATGTPKVLTKPSVDTEVDGYFAHVKAYNDAVKDYDAKDAGEEKDAFKATVKERLDAMNQAKEDFKKKLGAFDEFGTDKLTETAVNSRNELLGDQAEGLKGQITANTAQINKYTDQLKKLQKGTTAEEFTDSFATTFGIPSASTPKQTGEDTVQPDYWTSITLEVSSSSSDTDTNSESNSYSVGASFSWGLWGGGGSVSHSDATANAAKQMAESSIKVSFACMRVDIRRPWLNAELFANSQLKATAGSLISPGPVKLARLMDPDNYPTDTSSSSPEQREKELSKYELFPMYPTSFLLAANVILRIDGDTSDIQSHFHTSSTNATPSLGWGPFQITGGFAHKDTRATSTCEATATGCKITIHSPQIIGWISEMVPALPRLVKEPGSEKPEFEEHVPEEHVPEEPEFDDDVVYEN</sequence>
<reference evidence="1" key="1">
    <citation type="submission" date="2019-10" db="EMBL/GenBank/DDBJ databases">
        <authorList>
            <consortium name="DOE Joint Genome Institute"/>
            <person name="Kuo A."/>
            <person name="Miyauchi S."/>
            <person name="Kiss E."/>
            <person name="Drula E."/>
            <person name="Kohler A."/>
            <person name="Sanchez-Garcia M."/>
            <person name="Andreopoulos B."/>
            <person name="Barry K.W."/>
            <person name="Bonito G."/>
            <person name="Buee M."/>
            <person name="Carver A."/>
            <person name="Chen C."/>
            <person name="Cichocki N."/>
            <person name="Clum A."/>
            <person name="Culley D."/>
            <person name="Crous P.W."/>
            <person name="Fauchery L."/>
            <person name="Girlanda M."/>
            <person name="Hayes R."/>
            <person name="Keri Z."/>
            <person name="Labutti K."/>
            <person name="Lipzen A."/>
            <person name="Lombard V."/>
            <person name="Magnuson J."/>
            <person name="Maillard F."/>
            <person name="Morin E."/>
            <person name="Murat C."/>
            <person name="Nolan M."/>
            <person name="Ohm R."/>
            <person name="Pangilinan J."/>
            <person name="Pereira M."/>
            <person name="Perotto S."/>
            <person name="Peter M."/>
            <person name="Riley R."/>
            <person name="Sitrit Y."/>
            <person name="Stielow B."/>
            <person name="Szollosi G."/>
            <person name="Zifcakova L."/>
            <person name="Stursova M."/>
            <person name="Spatafora J.W."/>
            <person name="Tedersoo L."/>
            <person name="Vaario L.-M."/>
            <person name="Yamada A."/>
            <person name="Yan M."/>
            <person name="Wang P."/>
            <person name="Xu J."/>
            <person name="Bruns T."/>
            <person name="Baldrian P."/>
            <person name="Vilgalys R."/>
            <person name="Henrissat B."/>
            <person name="Grigoriev I.V."/>
            <person name="Hibbett D."/>
            <person name="Nagy L.G."/>
            <person name="Martin F.M."/>
        </authorList>
    </citation>
    <scope>NUCLEOTIDE SEQUENCE</scope>
    <source>
        <strain evidence="1">P2</strain>
    </source>
</reference>
<keyword evidence="2" id="KW-1185">Reference proteome</keyword>
<proteinExistence type="predicted"/>
<protein>
    <submittedName>
        <fullName evidence="1">Uncharacterized protein</fullName>
    </submittedName>
</protein>
<accession>A0ACB6ZHL9</accession>
<dbReference type="EMBL" id="MU118000">
    <property type="protein sequence ID" value="KAF9649295.1"/>
    <property type="molecule type" value="Genomic_DNA"/>
</dbReference>
<organism evidence="1 2">
    <name type="scientific">Thelephora ganbajun</name>
    <name type="common">Ganba fungus</name>
    <dbReference type="NCBI Taxonomy" id="370292"/>
    <lineage>
        <taxon>Eukaryota</taxon>
        <taxon>Fungi</taxon>
        <taxon>Dikarya</taxon>
        <taxon>Basidiomycota</taxon>
        <taxon>Agaricomycotina</taxon>
        <taxon>Agaricomycetes</taxon>
        <taxon>Thelephorales</taxon>
        <taxon>Thelephoraceae</taxon>
        <taxon>Thelephora</taxon>
    </lineage>
</organism>
<reference evidence="1" key="2">
    <citation type="journal article" date="2020" name="Nat. Commun.">
        <title>Large-scale genome sequencing of mycorrhizal fungi provides insights into the early evolution of symbiotic traits.</title>
        <authorList>
            <person name="Miyauchi S."/>
            <person name="Kiss E."/>
            <person name="Kuo A."/>
            <person name="Drula E."/>
            <person name="Kohler A."/>
            <person name="Sanchez-Garcia M."/>
            <person name="Morin E."/>
            <person name="Andreopoulos B."/>
            <person name="Barry K.W."/>
            <person name="Bonito G."/>
            <person name="Buee M."/>
            <person name="Carver A."/>
            <person name="Chen C."/>
            <person name="Cichocki N."/>
            <person name="Clum A."/>
            <person name="Culley D."/>
            <person name="Crous P.W."/>
            <person name="Fauchery L."/>
            <person name="Girlanda M."/>
            <person name="Hayes R.D."/>
            <person name="Keri Z."/>
            <person name="LaButti K."/>
            <person name="Lipzen A."/>
            <person name="Lombard V."/>
            <person name="Magnuson J."/>
            <person name="Maillard F."/>
            <person name="Murat C."/>
            <person name="Nolan M."/>
            <person name="Ohm R.A."/>
            <person name="Pangilinan J."/>
            <person name="Pereira M.F."/>
            <person name="Perotto S."/>
            <person name="Peter M."/>
            <person name="Pfister S."/>
            <person name="Riley R."/>
            <person name="Sitrit Y."/>
            <person name="Stielow J.B."/>
            <person name="Szollosi G."/>
            <person name="Zifcakova L."/>
            <person name="Stursova M."/>
            <person name="Spatafora J.W."/>
            <person name="Tedersoo L."/>
            <person name="Vaario L.M."/>
            <person name="Yamada A."/>
            <person name="Yan M."/>
            <person name="Wang P."/>
            <person name="Xu J."/>
            <person name="Bruns T."/>
            <person name="Baldrian P."/>
            <person name="Vilgalys R."/>
            <person name="Dunand C."/>
            <person name="Henrissat B."/>
            <person name="Grigoriev I.V."/>
            <person name="Hibbett D."/>
            <person name="Nagy L.G."/>
            <person name="Martin F.M."/>
        </authorList>
    </citation>
    <scope>NUCLEOTIDE SEQUENCE</scope>
    <source>
        <strain evidence="1">P2</strain>
    </source>
</reference>